<dbReference type="EMBL" id="JACRAF010000027">
    <property type="protein sequence ID" value="MBI4922041.1"/>
    <property type="molecule type" value="Genomic_DNA"/>
</dbReference>
<evidence type="ECO:0000313" key="1">
    <source>
        <dbReference type="EMBL" id="MBI4922041.1"/>
    </source>
</evidence>
<accession>A0A933NYH6</accession>
<dbReference type="Proteomes" id="UP000782610">
    <property type="component" value="Unassembled WGS sequence"/>
</dbReference>
<dbReference type="AlphaFoldDB" id="A0A933NYH6"/>
<organism evidence="1 2">
    <name type="scientific">Devosia nanyangense</name>
    <dbReference type="NCBI Taxonomy" id="1228055"/>
    <lineage>
        <taxon>Bacteria</taxon>
        <taxon>Pseudomonadati</taxon>
        <taxon>Pseudomonadota</taxon>
        <taxon>Alphaproteobacteria</taxon>
        <taxon>Hyphomicrobiales</taxon>
        <taxon>Devosiaceae</taxon>
        <taxon>Devosia</taxon>
    </lineage>
</organism>
<protein>
    <submittedName>
        <fullName evidence="1">Uncharacterized protein</fullName>
    </submittedName>
</protein>
<reference evidence="1" key="1">
    <citation type="submission" date="2020-07" db="EMBL/GenBank/DDBJ databases">
        <title>Huge and variable diversity of episymbiotic CPR bacteria and DPANN archaea in groundwater ecosystems.</title>
        <authorList>
            <person name="He C.Y."/>
            <person name="Keren R."/>
            <person name="Whittaker M."/>
            <person name="Farag I.F."/>
            <person name="Doudna J."/>
            <person name="Cate J.H.D."/>
            <person name="Banfield J.F."/>
        </authorList>
    </citation>
    <scope>NUCLEOTIDE SEQUENCE</scope>
    <source>
        <strain evidence="1">NC_groundwater_1586_Pr3_B-0.1um_66_15</strain>
    </source>
</reference>
<name>A0A933NYH6_9HYPH</name>
<evidence type="ECO:0000313" key="2">
    <source>
        <dbReference type="Proteomes" id="UP000782610"/>
    </source>
</evidence>
<proteinExistence type="predicted"/>
<sequence length="63" mass="6592">MSPIRTAATVIGVAVAVARHPMVRAAVRAAPLLITPKMRAAATEATLETAFRAGALARKIARR</sequence>
<gene>
    <name evidence="1" type="ORF">HY834_09850</name>
</gene>
<comment type="caution">
    <text evidence="1">The sequence shown here is derived from an EMBL/GenBank/DDBJ whole genome shotgun (WGS) entry which is preliminary data.</text>
</comment>